<accession>A0A2I0V976</accession>
<dbReference type="AlphaFoldDB" id="A0A2I0V976"/>
<keyword evidence="3" id="KW-1185">Reference proteome</keyword>
<reference evidence="2 3" key="2">
    <citation type="journal article" date="2017" name="Nature">
        <title>The Apostasia genome and the evolution of orchids.</title>
        <authorList>
            <person name="Zhang G.Q."/>
            <person name="Liu K.W."/>
            <person name="Li Z."/>
            <person name="Lohaus R."/>
            <person name="Hsiao Y.Y."/>
            <person name="Niu S.C."/>
            <person name="Wang J.Y."/>
            <person name="Lin Y.C."/>
            <person name="Xu Q."/>
            <person name="Chen L.J."/>
            <person name="Yoshida K."/>
            <person name="Fujiwara S."/>
            <person name="Wang Z.W."/>
            <person name="Zhang Y.Q."/>
            <person name="Mitsuda N."/>
            <person name="Wang M."/>
            <person name="Liu G.H."/>
            <person name="Pecoraro L."/>
            <person name="Huang H.X."/>
            <person name="Xiao X.J."/>
            <person name="Lin M."/>
            <person name="Wu X.Y."/>
            <person name="Wu W.L."/>
            <person name="Chen Y.Y."/>
            <person name="Chang S.B."/>
            <person name="Sakamoto S."/>
            <person name="Ohme-Takagi M."/>
            <person name="Yagi M."/>
            <person name="Zeng S.J."/>
            <person name="Shen C.Y."/>
            <person name="Yeh C.M."/>
            <person name="Luo Y.B."/>
            <person name="Tsai W.C."/>
            <person name="Van de Peer Y."/>
            <person name="Liu Z.J."/>
        </authorList>
    </citation>
    <scope>NUCLEOTIDE SEQUENCE [LARGE SCALE GENOMIC DNA]</scope>
    <source>
        <tissue evidence="2">The whole plant</tissue>
    </source>
</reference>
<dbReference type="Proteomes" id="UP000233837">
    <property type="component" value="Unassembled WGS sequence"/>
</dbReference>
<feature type="region of interest" description="Disordered" evidence="1">
    <location>
        <begin position="48"/>
        <end position="86"/>
    </location>
</feature>
<protein>
    <submittedName>
        <fullName evidence="2">Uncharacterized protein</fullName>
    </submittedName>
</protein>
<name>A0A2I0V976_9ASPA</name>
<evidence type="ECO:0000313" key="3">
    <source>
        <dbReference type="Proteomes" id="UP000233837"/>
    </source>
</evidence>
<evidence type="ECO:0000256" key="1">
    <source>
        <dbReference type="SAM" id="MobiDB-lite"/>
    </source>
</evidence>
<proteinExistence type="predicted"/>
<gene>
    <name evidence="2" type="ORF">MA16_Dca027689</name>
</gene>
<feature type="compositionally biased region" description="Basic and acidic residues" evidence="1">
    <location>
        <begin position="65"/>
        <end position="86"/>
    </location>
</feature>
<sequence>MMKWRVFSIKDCHVEPRWWADWDILNIIEAWGEVEWRRAWLEGVMGSKSTKGGWKGITPPLHRGSQKEKKPLGFRGERKEAKDVGL</sequence>
<organism evidence="2 3">
    <name type="scientific">Dendrobium catenatum</name>
    <dbReference type="NCBI Taxonomy" id="906689"/>
    <lineage>
        <taxon>Eukaryota</taxon>
        <taxon>Viridiplantae</taxon>
        <taxon>Streptophyta</taxon>
        <taxon>Embryophyta</taxon>
        <taxon>Tracheophyta</taxon>
        <taxon>Spermatophyta</taxon>
        <taxon>Magnoliopsida</taxon>
        <taxon>Liliopsida</taxon>
        <taxon>Asparagales</taxon>
        <taxon>Orchidaceae</taxon>
        <taxon>Epidendroideae</taxon>
        <taxon>Malaxideae</taxon>
        <taxon>Dendrobiinae</taxon>
        <taxon>Dendrobium</taxon>
    </lineage>
</organism>
<evidence type="ECO:0000313" key="2">
    <source>
        <dbReference type="EMBL" id="PKU59961.1"/>
    </source>
</evidence>
<dbReference type="EMBL" id="KZ505284">
    <property type="protein sequence ID" value="PKU59961.1"/>
    <property type="molecule type" value="Genomic_DNA"/>
</dbReference>
<reference evidence="2 3" key="1">
    <citation type="journal article" date="2016" name="Sci. Rep.">
        <title>The Dendrobium catenatum Lindl. genome sequence provides insights into polysaccharide synthase, floral development and adaptive evolution.</title>
        <authorList>
            <person name="Zhang G.Q."/>
            <person name="Xu Q."/>
            <person name="Bian C."/>
            <person name="Tsai W.C."/>
            <person name="Yeh C.M."/>
            <person name="Liu K.W."/>
            <person name="Yoshida K."/>
            <person name="Zhang L.S."/>
            <person name="Chang S.B."/>
            <person name="Chen F."/>
            <person name="Shi Y."/>
            <person name="Su Y.Y."/>
            <person name="Zhang Y.Q."/>
            <person name="Chen L.J."/>
            <person name="Yin Y."/>
            <person name="Lin M."/>
            <person name="Huang H."/>
            <person name="Deng H."/>
            <person name="Wang Z.W."/>
            <person name="Zhu S.L."/>
            <person name="Zhao X."/>
            <person name="Deng C."/>
            <person name="Niu S.C."/>
            <person name="Huang J."/>
            <person name="Wang M."/>
            <person name="Liu G.H."/>
            <person name="Yang H.J."/>
            <person name="Xiao X.J."/>
            <person name="Hsiao Y.Y."/>
            <person name="Wu W.L."/>
            <person name="Chen Y.Y."/>
            <person name="Mitsuda N."/>
            <person name="Ohme-Takagi M."/>
            <person name="Luo Y.B."/>
            <person name="Van de Peer Y."/>
            <person name="Liu Z.J."/>
        </authorList>
    </citation>
    <scope>NUCLEOTIDE SEQUENCE [LARGE SCALE GENOMIC DNA]</scope>
    <source>
        <tissue evidence="2">The whole plant</tissue>
    </source>
</reference>